<evidence type="ECO:0000256" key="7">
    <source>
        <dbReference type="SAM" id="MobiDB-lite"/>
    </source>
</evidence>
<evidence type="ECO:0000256" key="3">
    <source>
        <dbReference type="ARBA" id="ARBA00023295"/>
    </source>
</evidence>
<keyword evidence="3 6" id="KW-0326">Glycosidase</keyword>
<dbReference type="GO" id="GO:0005975">
    <property type="term" value="P:carbohydrate metabolic process"/>
    <property type="evidence" value="ECO:0007669"/>
    <property type="project" value="InterPro"/>
</dbReference>
<sequence>MAWTSTRSWPRATRTRPGSCPSPASRTAPSGTGERGRRPGSVAGALLLALAACAGFAAAAAEPVHFDWYEYTGRDAAFEQPLPPGHYRNPILAGYYPDPSIVRANGRYYLVNSSFTHFPGIPVFESTDLVHWNLIGHVIDRPGMMDFDGLGTSRGIFAPTIEYHDGTFYVVTTAVDAGGNFYVTAKDPAGPWSDPVWLPDIEGIDPSFFFDDDGKVYIINNDAPEGPPRYEGHRAIWMQEMDLAAGKPVGPRRVLLDGGMDPSTNPIWIEGPHIYKRDGWYYLVCAEGGTSVNHSQVVARSRNIWGPYEPYEGNPILTQRDLPADRPAPIANAGHADLVEGPDGRWWAVFLASRLYEGRHYNTGRETFLLPVEWEEGGWPRILPRGEVIPRIVRAPATVGGPVDQAPWSGNFTWRDDFNGPTLDRSWIRMRIPKTEWADLSSRPGMLAIHPQAENLDTLHNPAFLGRRQQHLVFEASTALEAPAAGVAAGLAAVQSEQYWFFLGTRRADDGLEVFLERRAGDAPAEVLASRTVAAGREVKLKIAGNEGAYSFGYDTGGGWQWLVEDADGRILSTEVAGGFVGAVLGPFAREEGAR</sequence>
<dbReference type="OrthoDB" id="9801455at2"/>
<name>A0A921P067_9GAMM</name>
<dbReference type="Pfam" id="PF17851">
    <property type="entry name" value="GH43_C2"/>
    <property type="match status" value="1"/>
</dbReference>
<feature type="domain" description="Beta-xylosidase C-terminal Concanavalin A-like" evidence="8">
    <location>
        <begin position="415"/>
        <end position="592"/>
    </location>
</feature>
<keyword evidence="2 6" id="KW-0378">Hydrolase</keyword>
<evidence type="ECO:0000256" key="4">
    <source>
        <dbReference type="PIRSR" id="PIRSR606710-1"/>
    </source>
</evidence>
<dbReference type="PANTHER" id="PTHR42812:SF12">
    <property type="entry name" value="BETA-XYLOSIDASE-RELATED"/>
    <property type="match status" value="1"/>
</dbReference>
<comment type="caution">
    <text evidence="9">The sequence shown here is derived from an EMBL/GenBank/DDBJ whole genome shotgun (WGS) entry which is preliminary data.</text>
</comment>
<dbReference type="InterPro" id="IPR041542">
    <property type="entry name" value="GH43_C2"/>
</dbReference>
<feature type="site" description="Important for catalytic activity, responsible for pKa modulation of the active site Glu and correct orientation of both the proton donor and substrate" evidence="5">
    <location>
        <position position="205"/>
    </location>
</feature>
<dbReference type="CDD" id="cd18617">
    <property type="entry name" value="GH43_XynB-like"/>
    <property type="match status" value="1"/>
</dbReference>
<feature type="active site" description="Proton donor" evidence="4">
    <location>
        <position position="270"/>
    </location>
</feature>
<evidence type="ECO:0000256" key="6">
    <source>
        <dbReference type="RuleBase" id="RU361187"/>
    </source>
</evidence>
<dbReference type="EMBL" id="PDWK01000041">
    <property type="protein sequence ID" value="KAF1688653.1"/>
    <property type="molecule type" value="Genomic_DNA"/>
</dbReference>
<evidence type="ECO:0000256" key="5">
    <source>
        <dbReference type="PIRSR" id="PIRSR606710-2"/>
    </source>
</evidence>
<evidence type="ECO:0000256" key="2">
    <source>
        <dbReference type="ARBA" id="ARBA00022801"/>
    </source>
</evidence>
<dbReference type="Gene3D" id="2.60.120.200">
    <property type="match status" value="1"/>
</dbReference>
<organism evidence="9 10">
    <name type="scientific">Pseudoxanthomonas taiwanensis</name>
    <dbReference type="NCBI Taxonomy" id="176598"/>
    <lineage>
        <taxon>Bacteria</taxon>
        <taxon>Pseudomonadati</taxon>
        <taxon>Pseudomonadota</taxon>
        <taxon>Gammaproteobacteria</taxon>
        <taxon>Lysobacterales</taxon>
        <taxon>Lysobacteraceae</taxon>
        <taxon>Pseudoxanthomonas</taxon>
    </lineage>
</organism>
<dbReference type="Pfam" id="PF04616">
    <property type="entry name" value="Glyco_hydro_43"/>
    <property type="match status" value="1"/>
</dbReference>
<dbReference type="GO" id="GO:0004553">
    <property type="term" value="F:hydrolase activity, hydrolyzing O-glycosyl compounds"/>
    <property type="evidence" value="ECO:0007669"/>
    <property type="project" value="InterPro"/>
</dbReference>
<proteinExistence type="inferred from homology"/>
<dbReference type="SUPFAM" id="SSF49899">
    <property type="entry name" value="Concanavalin A-like lectins/glucanases"/>
    <property type="match status" value="1"/>
</dbReference>
<dbReference type="Proteomes" id="UP000717981">
    <property type="component" value="Unassembled WGS sequence"/>
</dbReference>
<dbReference type="InterPro" id="IPR023296">
    <property type="entry name" value="Glyco_hydro_beta-prop_sf"/>
</dbReference>
<dbReference type="AlphaFoldDB" id="A0A921P067"/>
<dbReference type="Gene3D" id="2.115.10.20">
    <property type="entry name" value="Glycosyl hydrolase domain, family 43"/>
    <property type="match status" value="1"/>
</dbReference>
<dbReference type="InterPro" id="IPR051795">
    <property type="entry name" value="Glycosyl_Hydrlase_43"/>
</dbReference>
<feature type="region of interest" description="Disordered" evidence="7">
    <location>
        <begin position="1"/>
        <end position="38"/>
    </location>
</feature>
<dbReference type="InterPro" id="IPR013320">
    <property type="entry name" value="ConA-like_dom_sf"/>
</dbReference>
<gene>
    <name evidence="9" type="ORF">CR938_09110</name>
</gene>
<evidence type="ECO:0000256" key="1">
    <source>
        <dbReference type="ARBA" id="ARBA00009865"/>
    </source>
</evidence>
<evidence type="ECO:0000259" key="8">
    <source>
        <dbReference type="Pfam" id="PF17851"/>
    </source>
</evidence>
<accession>A0A921P067</accession>
<dbReference type="SUPFAM" id="SSF75005">
    <property type="entry name" value="Arabinanase/levansucrase/invertase"/>
    <property type="match status" value="1"/>
</dbReference>
<dbReference type="InterPro" id="IPR006710">
    <property type="entry name" value="Glyco_hydro_43"/>
</dbReference>
<evidence type="ECO:0000313" key="9">
    <source>
        <dbReference type="EMBL" id="KAF1688653.1"/>
    </source>
</evidence>
<keyword evidence="10" id="KW-1185">Reference proteome</keyword>
<dbReference type="PANTHER" id="PTHR42812">
    <property type="entry name" value="BETA-XYLOSIDASE"/>
    <property type="match status" value="1"/>
</dbReference>
<feature type="active site" description="Proton acceptor" evidence="4">
    <location>
        <position position="98"/>
    </location>
</feature>
<evidence type="ECO:0000313" key="10">
    <source>
        <dbReference type="Proteomes" id="UP000717981"/>
    </source>
</evidence>
<comment type="similarity">
    <text evidence="1 6">Belongs to the glycosyl hydrolase 43 family.</text>
</comment>
<reference evidence="9" key="1">
    <citation type="submission" date="2017-10" db="EMBL/GenBank/DDBJ databases">
        <title>Whole genome sequencing of members of genus Pseudoxanthomonas.</title>
        <authorList>
            <person name="Kumar S."/>
            <person name="Bansal K."/>
            <person name="Kaur A."/>
            <person name="Patil P."/>
            <person name="Sharma S."/>
            <person name="Patil P.B."/>
        </authorList>
    </citation>
    <scope>NUCLEOTIDE SEQUENCE</scope>
    <source>
        <strain evidence="9">DSM 22914</strain>
    </source>
</reference>
<protein>
    <submittedName>
        <fullName evidence="9">Glycoside hydrolase 43 family protein</fullName>
    </submittedName>
</protein>